<reference evidence="1" key="1">
    <citation type="submission" date="2022-04" db="EMBL/GenBank/DDBJ databases">
        <title>Draft genome sequences of lactic acid bacteria (LAB) strains involved in meat spoilage.</title>
        <authorList>
            <person name="Palevich N."/>
        </authorList>
    </citation>
    <scope>NUCLEOTIDE SEQUENCE</scope>
    <source>
        <strain evidence="1">9-14</strain>
    </source>
</reference>
<protein>
    <submittedName>
        <fullName evidence="1">Uncharacterized protein</fullName>
    </submittedName>
</protein>
<comment type="caution">
    <text evidence="1">The sequence shown here is derived from an EMBL/GenBank/DDBJ whole genome shotgun (WGS) entry which is preliminary data.</text>
</comment>
<sequence length="87" mass="10617">MRIEEYWEDIVVYYVSFIVNNGKQNKIDRLIAFRVNEESSFFDVENYEEVVRERILKKFGRVEEILNVDLWDYGLLEKKEDFNNKSV</sequence>
<accession>A0AAW8R6X1</accession>
<gene>
    <name evidence="1" type="ORF">MX635_02100</name>
</gene>
<dbReference type="Proteomes" id="UP001249945">
    <property type="component" value="Unassembled WGS sequence"/>
</dbReference>
<evidence type="ECO:0000313" key="1">
    <source>
        <dbReference type="EMBL" id="MDT1973182.1"/>
    </source>
</evidence>
<name>A0AAW8R6X1_CARDV</name>
<proteinExistence type="predicted"/>
<dbReference type="RefSeq" id="WP_311779899.1">
    <property type="nucleotide sequence ID" value="NZ_JALRMQ010000004.1"/>
</dbReference>
<dbReference type="EMBL" id="JALRMR010000002">
    <property type="protein sequence ID" value="MDT1973182.1"/>
    <property type="molecule type" value="Genomic_DNA"/>
</dbReference>
<dbReference type="AlphaFoldDB" id="A0AAW8R6X1"/>
<evidence type="ECO:0000313" key="2">
    <source>
        <dbReference type="Proteomes" id="UP001249945"/>
    </source>
</evidence>
<organism evidence="1 2">
    <name type="scientific">Carnobacterium divergens</name>
    <name type="common">Lactobacillus divergens</name>
    <dbReference type="NCBI Taxonomy" id="2748"/>
    <lineage>
        <taxon>Bacteria</taxon>
        <taxon>Bacillati</taxon>
        <taxon>Bacillota</taxon>
        <taxon>Bacilli</taxon>
        <taxon>Lactobacillales</taxon>
        <taxon>Carnobacteriaceae</taxon>
        <taxon>Carnobacterium</taxon>
    </lineage>
</organism>